<dbReference type="EMBL" id="JAAGWE010000022">
    <property type="protein sequence ID" value="NEM07097.1"/>
    <property type="molecule type" value="Genomic_DNA"/>
</dbReference>
<evidence type="ECO:0000313" key="3">
    <source>
        <dbReference type="Proteomes" id="UP000471126"/>
    </source>
</evidence>
<evidence type="ECO:0000313" key="2">
    <source>
        <dbReference type="EMBL" id="NEM07097.1"/>
    </source>
</evidence>
<dbReference type="PANTHER" id="PTHR34068">
    <property type="entry name" value="UPF0145 PROTEIN YBJQ"/>
    <property type="match status" value="1"/>
</dbReference>
<protein>
    <submittedName>
        <fullName evidence="2">YbjQ family protein</fullName>
    </submittedName>
</protein>
<dbReference type="Gene3D" id="3.30.110.70">
    <property type="entry name" value="Hypothetical protein apc22750. Chain B"/>
    <property type="match status" value="1"/>
</dbReference>
<reference evidence="2 3" key="1">
    <citation type="submission" date="2019-12" db="EMBL/GenBank/DDBJ databases">
        <title>WGS of CPCC 203550 I12A-02606.</title>
        <authorList>
            <person name="Jiang Z."/>
        </authorList>
    </citation>
    <scope>NUCLEOTIDE SEQUENCE [LARGE SCALE GENOMIC DNA]</scope>
    <source>
        <strain evidence="2 3">I12A-02606</strain>
    </source>
</reference>
<sequence>MNDVPGRRVEVVVGEVFGLTVRSRHAGAQIGAAMKSLTGGELKGLTKNLEESRQEALDRLIAAAEARGADAVLAMRFDTTEMGNTWSEVCAYGTACRLAPL</sequence>
<comment type="caution">
    <text evidence="2">The sequence shown here is derived from an EMBL/GenBank/DDBJ whole genome shotgun (WGS) entry which is preliminary data.</text>
</comment>
<dbReference type="InterPro" id="IPR035439">
    <property type="entry name" value="UPF0145_dom_sf"/>
</dbReference>
<dbReference type="InterPro" id="IPR002765">
    <property type="entry name" value="UPF0145_YbjQ-like"/>
</dbReference>
<proteinExistence type="inferred from homology"/>
<name>A0A6P0GII9_9ACTN</name>
<organism evidence="2 3">
    <name type="scientific">Geodermatophilus normandii</name>
    <dbReference type="NCBI Taxonomy" id="1137989"/>
    <lineage>
        <taxon>Bacteria</taxon>
        <taxon>Bacillati</taxon>
        <taxon>Actinomycetota</taxon>
        <taxon>Actinomycetes</taxon>
        <taxon>Geodermatophilales</taxon>
        <taxon>Geodermatophilaceae</taxon>
        <taxon>Geodermatophilus</taxon>
    </lineage>
</organism>
<evidence type="ECO:0000256" key="1">
    <source>
        <dbReference type="ARBA" id="ARBA00010751"/>
    </source>
</evidence>
<dbReference type="SUPFAM" id="SSF117782">
    <property type="entry name" value="YbjQ-like"/>
    <property type="match status" value="1"/>
</dbReference>
<gene>
    <name evidence="2" type="ORF">GCU54_13880</name>
</gene>
<dbReference type="Proteomes" id="UP000471126">
    <property type="component" value="Unassembled WGS sequence"/>
</dbReference>
<dbReference type="Pfam" id="PF01906">
    <property type="entry name" value="YbjQ_1"/>
    <property type="match status" value="1"/>
</dbReference>
<dbReference type="PANTHER" id="PTHR34068:SF2">
    <property type="entry name" value="UPF0145 PROTEIN SCO3412"/>
    <property type="match status" value="1"/>
</dbReference>
<comment type="similarity">
    <text evidence="1">Belongs to the UPF0145 family.</text>
</comment>
<dbReference type="AlphaFoldDB" id="A0A6P0GII9"/>
<accession>A0A6P0GII9</accession>